<dbReference type="AlphaFoldDB" id="A0A835QLT8"/>
<protein>
    <recommendedName>
        <fullName evidence="11">HSF-type DNA-binding domain-containing protein</fullName>
    </recommendedName>
</protein>
<evidence type="ECO:0000256" key="9">
    <source>
        <dbReference type="RuleBase" id="RU004020"/>
    </source>
</evidence>
<evidence type="ECO:0000256" key="10">
    <source>
        <dbReference type="SAM" id="MobiDB-lite"/>
    </source>
</evidence>
<comment type="subcellular location">
    <subcellularLocation>
        <location evidence="1">Nucleus</location>
    </subcellularLocation>
</comment>
<gene>
    <name evidence="12" type="ORF">HPP92_015773</name>
</gene>
<dbReference type="GO" id="GO:0006357">
    <property type="term" value="P:regulation of transcription by RNA polymerase II"/>
    <property type="evidence" value="ECO:0007669"/>
    <property type="project" value="TreeGrafter"/>
</dbReference>
<feature type="region of interest" description="Disordered" evidence="10">
    <location>
        <begin position="119"/>
        <end position="160"/>
    </location>
</feature>
<dbReference type="SMART" id="SM00415">
    <property type="entry name" value="HSF"/>
    <property type="match status" value="1"/>
</dbReference>
<dbReference type="GO" id="GO:0005634">
    <property type="term" value="C:nucleus"/>
    <property type="evidence" value="ECO:0007669"/>
    <property type="project" value="UniProtKB-SubCell"/>
</dbReference>
<dbReference type="PANTHER" id="PTHR10015:SF285">
    <property type="entry name" value="HEAT STRESS TRANSCRIPTION FACTOR B-3"/>
    <property type="match status" value="1"/>
</dbReference>
<dbReference type="GO" id="GO:0003700">
    <property type="term" value="F:DNA-binding transcription factor activity"/>
    <property type="evidence" value="ECO:0007669"/>
    <property type="project" value="InterPro"/>
</dbReference>
<feature type="domain" description="HSF-type DNA-binding" evidence="11">
    <location>
        <begin position="64"/>
        <end position="88"/>
    </location>
</feature>
<evidence type="ECO:0000256" key="4">
    <source>
        <dbReference type="ARBA" id="ARBA00023015"/>
    </source>
</evidence>
<sequence>MRPKAASEKRQLEHSGGRSSWPAPFLVRTYRMVEDGKTDDVISWGEKGVSFVVWKPIEFARDLLPAYFKHNNFSSFIRQLNTYEFRKVATDRWEFANDNFRQGNQRLLFEIHRRKAPYSVPPRTTPVPSPALHPLPSSTSHSGKDNKPSSTSTQPPPSEFILDLSKQNEILRRDNRMLSTELSRAKRHCQELLNFLSRHVDAVGVDGEKEAVKSCLEVGEEEEKRCLMLFGVNLKGCCGVVPKRKRRQSDGGAVAAVGGSWINKVAFSGERSK</sequence>
<dbReference type="SUPFAM" id="SSF46785">
    <property type="entry name" value="Winged helix' DNA-binding domain"/>
    <property type="match status" value="1"/>
</dbReference>
<comment type="subunit">
    <text evidence="2">Homotrimer.</text>
</comment>
<proteinExistence type="inferred from homology"/>
<keyword evidence="4" id="KW-0805">Transcription regulation</keyword>
<evidence type="ECO:0000256" key="2">
    <source>
        <dbReference type="ARBA" id="ARBA00011233"/>
    </source>
</evidence>
<feature type="compositionally biased region" description="Pro residues" evidence="10">
    <location>
        <begin position="119"/>
        <end position="133"/>
    </location>
</feature>
<dbReference type="InterPro" id="IPR036390">
    <property type="entry name" value="WH_DNA-bd_sf"/>
</dbReference>
<keyword evidence="3" id="KW-0597">Phosphoprotein</keyword>
<dbReference type="Proteomes" id="UP000639772">
    <property type="component" value="Unassembled WGS sequence"/>
</dbReference>
<evidence type="ECO:0000256" key="7">
    <source>
        <dbReference type="ARBA" id="ARBA00023163"/>
    </source>
</evidence>
<comment type="caution">
    <text evidence="12">The sequence shown here is derived from an EMBL/GenBank/DDBJ whole genome shotgun (WGS) entry which is preliminary data.</text>
</comment>
<dbReference type="PRINTS" id="PR00056">
    <property type="entry name" value="HSFDOMAIN"/>
</dbReference>
<evidence type="ECO:0000313" key="12">
    <source>
        <dbReference type="EMBL" id="KAG0471227.1"/>
    </source>
</evidence>
<evidence type="ECO:0000313" key="13">
    <source>
        <dbReference type="Proteomes" id="UP000639772"/>
    </source>
</evidence>
<dbReference type="PROSITE" id="PS00434">
    <property type="entry name" value="HSF_DOMAIN"/>
    <property type="match status" value="1"/>
</dbReference>
<evidence type="ECO:0000259" key="11">
    <source>
        <dbReference type="PROSITE" id="PS00434"/>
    </source>
</evidence>
<comment type="similarity">
    <text evidence="9">Belongs to the HSF family.</text>
</comment>
<keyword evidence="8" id="KW-0539">Nucleus</keyword>
<dbReference type="GO" id="GO:0000978">
    <property type="term" value="F:RNA polymerase II cis-regulatory region sequence-specific DNA binding"/>
    <property type="evidence" value="ECO:0007669"/>
    <property type="project" value="TreeGrafter"/>
</dbReference>
<dbReference type="InterPro" id="IPR036388">
    <property type="entry name" value="WH-like_DNA-bd_sf"/>
</dbReference>
<dbReference type="InterPro" id="IPR000232">
    <property type="entry name" value="HSF_DNA-bd"/>
</dbReference>
<evidence type="ECO:0000256" key="1">
    <source>
        <dbReference type="ARBA" id="ARBA00004123"/>
    </source>
</evidence>
<evidence type="ECO:0000256" key="8">
    <source>
        <dbReference type="ARBA" id="ARBA00023242"/>
    </source>
</evidence>
<accession>A0A835QLT8</accession>
<evidence type="ECO:0000256" key="5">
    <source>
        <dbReference type="ARBA" id="ARBA00023016"/>
    </source>
</evidence>
<dbReference type="EMBL" id="JADCNM010000008">
    <property type="protein sequence ID" value="KAG0471227.1"/>
    <property type="molecule type" value="Genomic_DNA"/>
</dbReference>
<dbReference type="FunFam" id="1.10.10.10:FF:000037">
    <property type="entry name" value="Heat stress transcription factor B-4"/>
    <property type="match status" value="1"/>
</dbReference>
<dbReference type="PANTHER" id="PTHR10015">
    <property type="entry name" value="HEAT SHOCK TRANSCRIPTION FACTOR"/>
    <property type="match status" value="1"/>
</dbReference>
<keyword evidence="7" id="KW-0804">Transcription</keyword>
<dbReference type="Gene3D" id="1.10.10.10">
    <property type="entry name" value="Winged helix-like DNA-binding domain superfamily/Winged helix DNA-binding domain"/>
    <property type="match status" value="1"/>
</dbReference>
<evidence type="ECO:0000256" key="6">
    <source>
        <dbReference type="ARBA" id="ARBA00023125"/>
    </source>
</evidence>
<organism evidence="12 13">
    <name type="scientific">Vanilla planifolia</name>
    <name type="common">Vanilla</name>
    <dbReference type="NCBI Taxonomy" id="51239"/>
    <lineage>
        <taxon>Eukaryota</taxon>
        <taxon>Viridiplantae</taxon>
        <taxon>Streptophyta</taxon>
        <taxon>Embryophyta</taxon>
        <taxon>Tracheophyta</taxon>
        <taxon>Spermatophyta</taxon>
        <taxon>Magnoliopsida</taxon>
        <taxon>Liliopsida</taxon>
        <taxon>Asparagales</taxon>
        <taxon>Orchidaceae</taxon>
        <taxon>Vanilloideae</taxon>
        <taxon>Vanilleae</taxon>
        <taxon>Vanilla</taxon>
    </lineage>
</organism>
<keyword evidence="6" id="KW-0238">DNA-binding</keyword>
<keyword evidence="5" id="KW-0346">Stress response</keyword>
<name>A0A835QLT8_VANPL</name>
<dbReference type="OrthoDB" id="60033at2759"/>
<reference evidence="12 13" key="1">
    <citation type="journal article" date="2020" name="Nat. Food">
        <title>A phased Vanilla planifolia genome enables genetic improvement of flavour and production.</title>
        <authorList>
            <person name="Hasing T."/>
            <person name="Tang H."/>
            <person name="Brym M."/>
            <person name="Khazi F."/>
            <person name="Huang T."/>
            <person name="Chambers A.H."/>
        </authorList>
    </citation>
    <scope>NUCLEOTIDE SEQUENCE [LARGE SCALE GENOMIC DNA]</scope>
    <source>
        <tissue evidence="12">Leaf</tissue>
    </source>
</reference>
<dbReference type="Pfam" id="PF00447">
    <property type="entry name" value="HSF_DNA-bind"/>
    <property type="match status" value="1"/>
</dbReference>
<evidence type="ECO:0000256" key="3">
    <source>
        <dbReference type="ARBA" id="ARBA00022553"/>
    </source>
</evidence>